<dbReference type="AlphaFoldDB" id="A0A2T4JQC4"/>
<accession>A0A2T4JQC4</accession>
<organism evidence="1 2">
    <name type="scientific">Cereibacter changlensis JA139</name>
    <dbReference type="NCBI Taxonomy" id="1188249"/>
    <lineage>
        <taxon>Bacteria</taxon>
        <taxon>Pseudomonadati</taxon>
        <taxon>Pseudomonadota</taxon>
        <taxon>Alphaproteobacteria</taxon>
        <taxon>Rhodobacterales</taxon>
        <taxon>Paracoccaceae</taxon>
        <taxon>Cereibacter</taxon>
    </lineage>
</organism>
<dbReference type="RefSeq" id="WP_107665573.1">
    <property type="nucleotide sequence ID" value="NZ_PZKG01000155.1"/>
</dbReference>
<evidence type="ECO:0000313" key="1">
    <source>
        <dbReference type="EMBL" id="PTE19967.1"/>
    </source>
</evidence>
<comment type="caution">
    <text evidence="1">The sequence shown here is derived from an EMBL/GenBank/DDBJ whole genome shotgun (WGS) entry which is preliminary data.</text>
</comment>
<dbReference type="OrthoDB" id="7865488at2"/>
<evidence type="ECO:0000313" key="2">
    <source>
        <dbReference type="Proteomes" id="UP000241010"/>
    </source>
</evidence>
<dbReference type="EMBL" id="PZKG01000155">
    <property type="protein sequence ID" value="PTE19967.1"/>
    <property type="molecule type" value="Genomic_DNA"/>
</dbReference>
<keyword evidence="2" id="KW-1185">Reference proteome</keyword>
<dbReference type="Proteomes" id="UP000241010">
    <property type="component" value="Unassembled WGS sequence"/>
</dbReference>
<sequence length="174" mass="19414">MATLMNTTAVDATKGSIYFTPTPTTHAFSRLLGALAGYVEAERDIDHVDAWNPAFLEWQRDAARSRDHVLSLLDLIRNASPVRVEDRPLKRMALLTRMMIESERADEFAQLHGLLDIFPDLFQCSGRGAIVSRVNQMLATARDRLWDIAGLQEYLDVARADDEDAAVAPLSLAM</sequence>
<gene>
    <name evidence="1" type="ORF">C5F48_20070</name>
</gene>
<name>A0A2T4JQC4_9RHOB</name>
<reference evidence="1 2" key="1">
    <citation type="submission" date="2018-03" db="EMBL/GenBank/DDBJ databases">
        <title>Cereibacter changlensis.</title>
        <authorList>
            <person name="Meyer T.E."/>
            <person name="Miller S."/>
            <person name="Lodha T."/>
            <person name="Gandham S."/>
            <person name="Chintalapati S."/>
            <person name="Chintalapati V.R."/>
        </authorList>
    </citation>
    <scope>NUCLEOTIDE SEQUENCE [LARGE SCALE GENOMIC DNA]</scope>
    <source>
        <strain evidence="1 2">JA139</strain>
    </source>
</reference>
<proteinExistence type="predicted"/>
<protein>
    <submittedName>
        <fullName evidence="1">Uncharacterized protein</fullName>
    </submittedName>
</protein>